<protein>
    <recommendedName>
        <fullName evidence="3">NADPH-dependent FMN reductase-like domain-containing protein</fullName>
    </recommendedName>
</protein>
<reference evidence="4 5" key="1">
    <citation type="submission" date="2011-11" db="EMBL/GenBank/DDBJ databases">
        <title>The Genome Sequence of Dialister succinatiphilus YIT 11850.</title>
        <authorList>
            <consortium name="The Broad Institute Genome Sequencing Platform"/>
            <person name="Earl A."/>
            <person name="Ward D."/>
            <person name="Feldgarden M."/>
            <person name="Gevers D."/>
            <person name="Morotomi M."/>
            <person name="Young S.K."/>
            <person name="Zeng Q."/>
            <person name="Gargeya S."/>
            <person name="Fitzgerald M."/>
            <person name="Haas B."/>
            <person name="Abouelleil A."/>
            <person name="Alvarado L."/>
            <person name="Arachchi H.M."/>
            <person name="Berlin A."/>
            <person name="Brown A."/>
            <person name="Chapman S.B."/>
            <person name="Dunbar C."/>
            <person name="Gearin G."/>
            <person name="Goldberg J."/>
            <person name="Griggs A."/>
            <person name="Gujja S."/>
            <person name="Heiman D."/>
            <person name="Howarth C."/>
            <person name="Lui A."/>
            <person name="MacDonald P.J.P."/>
            <person name="Montmayeur A."/>
            <person name="Murphy C."/>
            <person name="Neiman D."/>
            <person name="Pearson M."/>
            <person name="Priest M."/>
            <person name="Roberts A."/>
            <person name="Saif S."/>
            <person name="Shea T."/>
            <person name="Sisk P."/>
            <person name="Stolte C."/>
            <person name="Sykes S."/>
            <person name="Wortman J."/>
            <person name="Nusbaum C."/>
            <person name="Birren B."/>
        </authorList>
    </citation>
    <scope>NUCLEOTIDE SEQUENCE [LARGE SCALE GENOMIC DNA]</scope>
    <source>
        <strain evidence="4 5">YIT 11850</strain>
    </source>
</reference>
<accession>H1D0M8</accession>
<organism evidence="4 5">
    <name type="scientific">Dialister succinatiphilus YIT 11850</name>
    <dbReference type="NCBI Taxonomy" id="742743"/>
    <lineage>
        <taxon>Bacteria</taxon>
        <taxon>Bacillati</taxon>
        <taxon>Bacillota</taxon>
        <taxon>Negativicutes</taxon>
        <taxon>Veillonellales</taxon>
        <taxon>Veillonellaceae</taxon>
        <taxon>Dialister</taxon>
    </lineage>
</organism>
<dbReference type="InterPro" id="IPR029039">
    <property type="entry name" value="Flavoprotein-like_sf"/>
</dbReference>
<dbReference type="Gene3D" id="3.40.50.360">
    <property type="match status" value="1"/>
</dbReference>
<dbReference type="PATRIC" id="fig|742743.3.peg.1185"/>
<dbReference type="RefSeq" id="WP_008859660.1">
    <property type="nucleotide sequence ID" value="NZ_JH591188.1"/>
</dbReference>
<dbReference type="eggNOG" id="COG0655">
    <property type="taxonomic scope" value="Bacteria"/>
</dbReference>
<feature type="domain" description="NADPH-dependent FMN reductase-like" evidence="3">
    <location>
        <begin position="1"/>
        <end position="149"/>
    </location>
</feature>
<dbReference type="EMBL" id="ADLT01000038">
    <property type="protein sequence ID" value="EHO62907.1"/>
    <property type="molecule type" value="Genomic_DNA"/>
</dbReference>
<evidence type="ECO:0000259" key="3">
    <source>
        <dbReference type="Pfam" id="PF03358"/>
    </source>
</evidence>
<name>H1D0M8_9FIRM</name>
<dbReference type="STRING" id="742743.HMPREF9453_01166"/>
<sequence>MKILLINGSPHRRGCVYTALEEIAKTLEGENIDTEILQIGREPVTGCIACNYCQSHGRCVQDKDSVNRVIEKLDTWDGLIFGSPVYYGGPNGQITSFMDRLFYAAGNRMAGKIGAAVVSCRRGGATAAFDRMNKYFLMNRMIVPGSQYWNQIHGLTREDALKDKEGLQTMRTLARQTAWILKCLDAGKKASVPQPLQEPWIPTHFIQNT</sequence>
<evidence type="ECO:0000313" key="4">
    <source>
        <dbReference type="EMBL" id="EHO62907.1"/>
    </source>
</evidence>
<dbReference type="Pfam" id="PF03358">
    <property type="entry name" value="FMN_red"/>
    <property type="match status" value="1"/>
</dbReference>
<comment type="caution">
    <text evidence="4">The sequence shown here is derived from an EMBL/GenBank/DDBJ whole genome shotgun (WGS) entry which is preliminary data.</text>
</comment>
<dbReference type="GO" id="GO:0016491">
    <property type="term" value="F:oxidoreductase activity"/>
    <property type="evidence" value="ECO:0007669"/>
    <property type="project" value="InterPro"/>
</dbReference>
<dbReference type="PANTHER" id="PTHR43278:SF4">
    <property type="entry name" value="NAD(P)H-DEPENDENT FMN-CONTAINING OXIDOREDUCTASE YWQN-RELATED"/>
    <property type="match status" value="1"/>
</dbReference>
<keyword evidence="1" id="KW-0285">Flavoprotein</keyword>
<evidence type="ECO:0000256" key="1">
    <source>
        <dbReference type="ARBA" id="ARBA00022630"/>
    </source>
</evidence>
<gene>
    <name evidence="4" type="ORF">HMPREF9453_01166</name>
</gene>
<dbReference type="PANTHER" id="PTHR43278">
    <property type="entry name" value="NAD(P)H-DEPENDENT FMN-CONTAINING OXIDOREDUCTASE YWQN-RELATED"/>
    <property type="match status" value="1"/>
</dbReference>
<dbReference type="HOGENOM" id="CLU_050993_3_3_9"/>
<dbReference type="OrthoDB" id="9790975at2"/>
<dbReference type="InterPro" id="IPR051796">
    <property type="entry name" value="ISF_SsuE-like"/>
</dbReference>
<keyword evidence="2" id="KW-0288">FMN</keyword>
<keyword evidence="5" id="KW-1185">Reference proteome</keyword>
<proteinExistence type="predicted"/>
<dbReference type="SUPFAM" id="SSF52218">
    <property type="entry name" value="Flavoproteins"/>
    <property type="match status" value="1"/>
</dbReference>
<dbReference type="AlphaFoldDB" id="H1D0M8"/>
<evidence type="ECO:0000256" key="2">
    <source>
        <dbReference type="ARBA" id="ARBA00022643"/>
    </source>
</evidence>
<evidence type="ECO:0000313" key="5">
    <source>
        <dbReference type="Proteomes" id="UP000003277"/>
    </source>
</evidence>
<dbReference type="Proteomes" id="UP000003277">
    <property type="component" value="Unassembled WGS sequence"/>
</dbReference>
<dbReference type="InterPro" id="IPR005025">
    <property type="entry name" value="FMN_Rdtase-like_dom"/>
</dbReference>